<dbReference type="GO" id="GO:0005506">
    <property type="term" value="F:iron ion binding"/>
    <property type="evidence" value="ECO:0007669"/>
    <property type="project" value="InterPro"/>
</dbReference>
<dbReference type="GO" id="GO:0016705">
    <property type="term" value="F:oxidoreductase activity, acting on paired donors, with incorporation or reduction of molecular oxygen"/>
    <property type="evidence" value="ECO:0007669"/>
    <property type="project" value="InterPro"/>
</dbReference>
<proteinExistence type="predicted"/>
<dbReference type="Gene3D" id="1.10.630.10">
    <property type="entry name" value="Cytochrome P450"/>
    <property type="match status" value="1"/>
</dbReference>
<evidence type="ECO:0000313" key="7">
    <source>
        <dbReference type="Proteomes" id="UP000027265"/>
    </source>
</evidence>
<dbReference type="InParanoid" id="A0A067PQN1"/>
<dbReference type="InterPro" id="IPR010255">
    <property type="entry name" value="Haem_peroxidase_sf"/>
</dbReference>
<dbReference type="GO" id="GO:0006979">
    <property type="term" value="P:response to oxidative stress"/>
    <property type="evidence" value="ECO:0007669"/>
    <property type="project" value="InterPro"/>
</dbReference>
<keyword evidence="7" id="KW-1185">Reference proteome</keyword>
<evidence type="ECO:0000256" key="5">
    <source>
        <dbReference type="SAM" id="SignalP"/>
    </source>
</evidence>
<dbReference type="GO" id="GO:0004601">
    <property type="term" value="F:peroxidase activity"/>
    <property type="evidence" value="ECO:0007669"/>
    <property type="project" value="InterPro"/>
</dbReference>
<dbReference type="GO" id="GO:0004497">
    <property type="term" value="F:monooxygenase activity"/>
    <property type="evidence" value="ECO:0007669"/>
    <property type="project" value="InterPro"/>
</dbReference>
<organism evidence="6 7">
    <name type="scientific">Jaapia argillacea MUCL 33604</name>
    <dbReference type="NCBI Taxonomy" id="933084"/>
    <lineage>
        <taxon>Eukaryota</taxon>
        <taxon>Fungi</taxon>
        <taxon>Dikarya</taxon>
        <taxon>Basidiomycota</taxon>
        <taxon>Agaricomycotina</taxon>
        <taxon>Agaricomycetes</taxon>
        <taxon>Agaricomycetidae</taxon>
        <taxon>Jaapiales</taxon>
        <taxon>Jaapiaceae</taxon>
        <taxon>Jaapia</taxon>
    </lineage>
</organism>
<evidence type="ECO:0008006" key="8">
    <source>
        <dbReference type="Google" id="ProtNLM"/>
    </source>
</evidence>
<dbReference type="SUPFAM" id="SSF48113">
    <property type="entry name" value="Heme-dependent peroxidases"/>
    <property type="match status" value="1"/>
</dbReference>
<dbReference type="STRING" id="933084.A0A067PQN1"/>
<keyword evidence="5" id="KW-0732">Signal</keyword>
<feature type="signal peptide" evidence="5">
    <location>
        <begin position="1"/>
        <end position="28"/>
    </location>
</feature>
<accession>A0A067PQN1</accession>
<dbReference type="PRINTS" id="PR00457">
    <property type="entry name" value="ANPEROXIDASE"/>
</dbReference>
<dbReference type="GO" id="GO:0020037">
    <property type="term" value="F:heme binding"/>
    <property type="evidence" value="ECO:0007669"/>
    <property type="project" value="InterPro"/>
</dbReference>
<keyword evidence="2" id="KW-0223">Dioxygenase</keyword>
<dbReference type="EMBL" id="KL197739">
    <property type="protein sequence ID" value="KDQ52626.1"/>
    <property type="molecule type" value="Genomic_DNA"/>
</dbReference>
<sequence>MAALSATASLSLFSHISVMFLQVFDSMASKVPQAESLSSRTQFKWFGLEALNPPQVNPTEVAHLTILNLMKGREVDDRELMVQCFDLAFLRSSLIVPLKDQAAGSIEGHVRRTPPSLTAELPNTVEKLNPLQTPPDVGKVFDDLLSAKNEGFNPHPNKISGMAFAFATVISLTLSRTCPSKWEYNDTAHCFDLSPLYGLNEKEEELVRDKNGQGMLSPDCFCEDRRIFLMPAVSVLLVLWNRNHNFIARRLLIDKDSKWIDPSTVNPSADRKLHPDLADQDDKIFKTAHMINCGIFRNVVLEDFLKGLLGLPNDVLSSDGQKAKSMQQYRSRTEFSLLYNWSALASEEDMKWTEKTIQEIFNGKSPDTPTLADFQHVSGCCGHETNLANKYTPNLQDHHLRRFDCGGDDYIARLNTLNCWYTWVLKNGPLCVNNGDNGHEAGKGMESFTSFKEWNLSPDIITAATSLYGDIENLELYPGLQAEDPVCGSGFNFGHTMIYGILVEIITLVWDDPNLPKFTAKEMTDWGYNECLAQLDNGASGAVLPKVLLANLPQNYPYNNIYTLFPFTLPSATKDVLGPDLADYNTKRPEKTVVLKSEKDISAVFNDPESFPTMYGPKLRELTNRYGFLLGFDNTRLHDAEQVTISYALIPDRREMQRHAVYFAETVEGFIKETERSWISGSAINIVKDVINPTCSCWVCEAMYGLPQHSRDRKNHEAEVFKKFGDLYTNSQSHYLTFSFLFHIHESDEGWAVRKKALDAVKELATHIRDQVDVIKDDAEEGIIGRLNYAYNMLQSGECEVKPLSSTKFLKRLSLASGSLQRALGGFEKFQKFDDFKDFWGTKLQGAEQREPQDKRLSVQLDKNAEEEFKKLRLVSNVLILCIISSVGFARAWAHAVEFYLHKDCSKERNRIAELSQLDTAKGTDKGTDKSSDSEIMGYIREAQRLGQSPGLFRVVKKKPTTQQLEGLQVKEGDLIYADFRKAHIQKTCSEDRAVPPEDFPTQMDHPARVTENYTVPDEDAPTQTDRPVKVTEDYAVPGEDFPTQTDHPSKVVKDHAVPCEDVPTQMGDPTKVVEDPTNVFKAIFRLNITLADEHESSASHNPILSPYSNMFVDSNGKFTSIPQTLLIREKYTTRQVDSPRQSFGKVTTVESDYVLTIWGRLSALLALPSVPKLTLPSIPRPWVPLALHAQELRPSTPIEENPANITVATLEVFDPYHVEEIRLGLDNKPIPVKRTYERGRPYQLTIIDVDKRDMRVSIFVDGILRGVTTDFDLDKLIDCELDSRACVALNFSTGVIVILLGNHTVEVRWAGKEYANGTDDADWGGEDIRRFQMQVEDYAGS</sequence>
<keyword evidence="3" id="KW-0560">Oxidoreductase</keyword>
<dbReference type="OrthoDB" id="823504at2759"/>
<dbReference type="Proteomes" id="UP000027265">
    <property type="component" value="Unassembled WGS sequence"/>
</dbReference>
<keyword evidence="4" id="KW-0408">Iron</keyword>
<dbReference type="InterPro" id="IPR050783">
    <property type="entry name" value="Oxylipin_biosynth_metab"/>
</dbReference>
<evidence type="ECO:0000256" key="3">
    <source>
        <dbReference type="ARBA" id="ARBA00023002"/>
    </source>
</evidence>
<evidence type="ECO:0000256" key="4">
    <source>
        <dbReference type="ARBA" id="ARBA00023004"/>
    </source>
</evidence>
<evidence type="ECO:0000256" key="2">
    <source>
        <dbReference type="ARBA" id="ARBA00022964"/>
    </source>
</evidence>
<evidence type="ECO:0000313" key="6">
    <source>
        <dbReference type="EMBL" id="KDQ52626.1"/>
    </source>
</evidence>
<dbReference type="InterPro" id="IPR019791">
    <property type="entry name" value="Haem_peroxidase_animal"/>
</dbReference>
<evidence type="ECO:0000256" key="1">
    <source>
        <dbReference type="ARBA" id="ARBA00022723"/>
    </source>
</evidence>
<protein>
    <recommendedName>
        <fullName evidence="8">Heme peroxidase</fullName>
    </recommendedName>
</protein>
<dbReference type="PANTHER" id="PTHR11903">
    <property type="entry name" value="PROSTAGLANDIN G/H SYNTHASE"/>
    <property type="match status" value="1"/>
</dbReference>
<name>A0A067PQN1_9AGAM</name>
<dbReference type="InterPro" id="IPR036396">
    <property type="entry name" value="Cyt_P450_sf"/>
</dbReference>
<dbReference type="SUPFAM" id="SSF48264">
    <property type="entry name" value="Cytochrome P450"/>
    <property type="match status" value="1"/>
</dbReference>
<gene>
    <name evidence="6" type="ORF">JAAARDRAFT_50265</name>
</gene>
<dbReference type="GO" id="GO:0006631">
    <property type="term" value="P:fatty acid metabolic process"/>
    <property type="evidence" value="ECO:0007669"/>
    <property type="project" value="UniProtKB-ARBA"/>
</dbReference>
<dbReference type="Pfam" id="PF03098">
    <property type="entry name" value="An_peroxidase"/>
    <property type="match status" value="1"/>
</dbReference>
<keyword evidence="1" id="KW-0479">Metal-binding</keyword>
<dbReference type="HOGENOM" id="CLU_002329_0_1_1"/>
<dbReference type="Gene3D" id="1.10.640.10">
    <property type="entry name" value="Haem peroxidase domain superfamily, animal type"/>
    <property type="match status" value="2"/>
</dbReference>
<reference evidence="7" key="1">
    <citation type="journal article" date="2014" name="Proc. Natl. Acad. Sci. U.S.A.">
        <title>Extensive sampling of basidiomycete genomes demonstrates inadequacy of the white-rot/brown-rot paradigm for wood decay fungi.</title>
        <authorList>
            <person name="Riley R."/>
            <person name="Salamov A.A."/>
            <person name="Brown D.W."/>
            <person name="Nagy L.G."/>
            <person name="Floudas D."/>
            <person name="Held B.W."/>
            <person name="Levasseur A."/>
            <person name="Lombard V."/>
            <person name="Morin E."/>
            <person name="Otillar R."/>
            <person name="Lindquist E.A."/>
            <person name="Sun H."/>
            <person name="LaButti K.M."/>
            <person name="Schmutz J."/>
            <person name="Jabbour D."/>
            <person name="Luo H."/>
            <person name="Baker S.E."/>
            <person name="Pisabarro A.G."/>
            <person name="Walton J.D."/>
            <person name="Blanchette R.A."/>
            <person name="Henrissat B."/>
            <person name="Martin F."/>
            <person name="Cullen D."/>
            <person name="Hibbett D.S."/>
            <person name="Grigoriev I.V."/>
        </authorList>
    </citation>
    <scope>NUCLEOTIDE SEQUENCE [LARGE SCALE GENOMIC DNA]</scope>
    <source>
        <strain evidence="7">MUCL 33604</strain>
    </source>
</reference>
<feature type="chain" id="PRO_5001643344" description="Heme peroxidase" evidence="5">
    <location>
        <begin position="29"/>
        <end position="1342"/>
    </location>
</feature>
<dbReference type="PANTHER" id="PTHR11903:SF37">
    <property type="entry name" value="PSI-PRODUCING OXYGENASE A"/>
    <property type="match status" value="1"/>
</dbReference>
<dbReference type="InterPro" id="IPR037120">
    <property type="entry name" value="Haem_peroxidase_sf_animal"/>
</dbReference>
<dbReference type="GO" id="GO:0051213">
    <property type="term" value="F:dioxygenase activity"/>
    <property type="evidence" value="ECO:0007669"/>
    <property type="project" value="UniProtKB-KW"/>
</dbReference>